<proteinExistence type="predicted"/>
<sequence length="252" mass="27539">MTLTGLFLARHVALPDHGVGLDGQSCSCLIVGWPVGLSSPTLGYKALILELAGRVSRRTGLGRRVNFMTLTGLSPARHVALLDHGVGLDGQSSSCLIVGWPVGLSSPTLSVVETVIPSFNEDPTEEYDEDYWKERALEIAIQDEKYSSHSFTNTSPPSIDRVYSDPHVHYNPSPVKKPQTSSRRITDPGIIAPCHCGAEYETKYSASVETHTVTSIDSAHQKSTDIPGEESVDSSQEDWENDYYKPTLTTYT</sequence>
<dbReference type="EMBL" id="QGKX02002183">
    <property type="protein sequence ID" value="KAF3488508.1"/>
    <property type="molecule type" value="Genomic_DNA"/>
</dbReference>
<feature type="region of interest" description="Disordered" evidence="1">
    <location>
        <begin position="215"/>
        <end position="252"/>
    </location>
</feature>
<dbReference type="Proteomes" id="UP000712600">
    <property type="component" value="Unassembled WGS sequence"/>
</dbReference>
<reference evidence="2" key="1">
    <citation type="submission" date="2019-12" db="EMBL/GenBank/DDBJ databases">
        <title>Genome sequencing and annotation of Brassica cretica.</title>
        <authorList>
            <person name="Studholme D.J."/>
            <person name="Sarris P."/>
        </authorList>
    </citation>
    <scope>NUCLEOTIDE SEQUENCE</scope>
    <source>
        <strain evidence="2">PFS-109/04</strain>
        <tissue evidence="2">Leaf</tissue>
    </source>
</reference>
<protein>
    <submittedName>
        <fullName evidence="2">Uncharacterized protein</fullName>
    </submittedName>
</protein>
<gene>
    <name evidence="2" type="ORF">F2Q69_00053458</name>
</gene>
<evidence type="ECO:0000256" key="1">
    <source>
        <dbReference type="SAM" id="MobiDB-lite"/>
    </source>
</evidence>
<dbReference type="AlphaFoldDB" id="A0A8S9N3T2"/>
<feature type="compositionally biased region" description="Acidic residues" evidence="1">
    <location>
        <begin position="227"/>
        <end position="241"/>
    </location>
</feature>
<accession>A0A8S9N3T2</accession>
<comment type="caution">
    <text evidence="2">The sequence shown here is derived from an EMBL/GenBank/DDBJ whole genome shotgun (WGS) entry which is preliminary data.</text>
</comment>
<evidence type="ECO:0000313" key="2">
    <source>
        <dbReference type="EMBL" id="KAF3488508.1"/>
    </source>
</evidence>
<organism evidence="2 3">
    <name type="scientific">Brassica cretica</name>
    <name type="common">Mustard</name>
    <dbReference type="NCBI Taxonomy" id="69181"/>
    <lineage>
        <taxon>Eukaryota</taxon>
        <taxon>Viridiplantae</taxon>
        <taxon>Streptophyta</taxon>
        <taxon>Embryophyta</taxon>
        <taxon>Tracheophyta</taxon>
        <taxon>Spermatophyta</taxon>
        <taxon>Magnoliopsida</taxon>
        <taxon>eudicotyledons</taxon>
        <taxon>Gunneridae</taxon>
        <taxon>Pentapetalae</taxon>
        <taxon>rosids</taxon>
        <taxon>malvids</taxon>
        <taxon>Brassicales</taxon>
        <taxon>Brassicaceae</taxon>
        <taxon>Brassiceae</taxon>
        <taxon>Brassica</taxon>
    </lineage>
</organism>
<evidence type="ECO:0000313" key="3">
    <source>
        <dbReference type="Proteomes" id="UP000712600"/>
    </source>
</evidence>
<name>A0A8S9N3T2_BRACR</name>